<dbReference type="Pfam" id="PF13360">
    <property type="entry name" value="PQQ_2"/>
    <property type="match status" value="2"/>
</dbReference>
<dbReference type="Gene3D" id="2.130.10.10">
    <property type="entry name" value="YVTN repeat-like/Quinoprotein amine dehydrogenase"/>
    <property type="match status" value="1"/>
</dbReference>
<sequence>MQFNRAGAVPLPEAASAVEEHTRPVALQGTTAYLMTPEALLIVDTRTGRRLAAIRPQHPPQPAFHGVGQMVAAAPVITEVQGKTQALATFVVIVPGHGTTPEHRAVELVAVDTTTRTLAWRMTLPLSDDSSARQLSQVVGVQGTTAIVNVAPPANVSTPGTVHAVDLSTRTLRWTHENAHALALAGNQVVGVAPNRGRRQLTAWAVQDGRTRWRTMTITSREMQAQAAGSSLLAISGIDYETADPFFALVDPATGAQLDRRTGDGATAYCLFDQVEVLVCSRETLTKTRQVFAIDATTGKRLWQLPAHGQLAPRVTAVWHGAVYTTTDYNGSTVLDARTGKDRNARPGASPVIVNGVVGIVETQYGQLTAYPTSG</sequence>
<dbReference type="Gene3D" id="2.140.10.10">
    <property type="entry name" value="Quinoprotein alcohol dehydrogenase-like superfamily"/>
    <property type="match status" value="1"/>
</dbReference>
<dbReference type="AlphaFoldDB" id="A0AAE3ZHC0"/>
<dbReference type="InterPro" id="IPR002372">
    <property type="entry name" value="PQQ_rpt_dom"/>
</dbReference>
<keyword evidence="3" id="KW-1185">Reference proteome</keyword>
<dbReference type="EMBL" id="JAVDXW010000001">
    <property type="protein sequence ID" value="MDR7303217.1"/>
    <property type="molecule type" value="Genomic_DNA"/>
</dbReference>
<reference evidence="2" key="1">
    <citation type="submission" date="2023-07" db="EMBL/GenBank/DDBJ databases">
        <title>Sequencing the genomes of 1000 actinobacteria strains.</title>
        <authorList>
            <person name="Klenk H.-P."/>
        </authorList>
    </citation>
    <scope>NUCLEOTIDE SEQUENCE</scope>
    <source>
        <strain evidence="2">DSM 45977</strain>
    </source>
</reference>
<dbReference type="InterPro" id="IPR011047">
    <property type="entry name" value="Quinoprotein_ADH-like_sf"/>
</dbReference>
<organism evidence="2 3">
    <name type="scientific">Haloactinomyces albus</name>
    <dbReference type="NCBI Taxonomy" id="1352928"/>
    <lineage>
        <taxon>Bacteria</taxon>
        <taxon>Bacillati</taxon>
        <taxon>Actinomycetota</taxon>
        <taxon>Actinomycetes</taxon>
        <taxon>Actinopolysporales</taxon>
        <taxon>Actinopolysporaceae</taxon>
        <taxon>Haloactinomyces</taxon>
    </lineage>
</organism>
<feature type="domain" description="Pyrrolo-quinoline quinone repeat" evidence="1">
    <location>
        <begin position="290"/>
        <end position="371"/>
    </location>
</feature>
<proteinExistence type="predicted"/>
<dbReference type="PANTHER" id="PTHR34512">
    <property type="entry name" value="CELL SURFACE PROTEIN"/>
    <property type="match status" value="1"/>
</dbReference>
<dbReference type="RefSeq" id="WP_310275378.1">
    <property type="nucleotide sequence ID" value="NZ_JAVDXW010000001.1"/>
</dbReference>
<name>A0AAE3ZHC0_9ACTN</name>
<dbReference type="SUPFAM" id="SSF50998">
    <property type="entry name" value="Quinoprotein alcohol dehydrogenase-like"/>
    <property type="match status" value="1"/>
</dbReference>
<dbReference type="Proteomes" id="UP001180845">
    <property type="component" value="Unassembled WGS sequence"/>
</dbReference>
<protein>
    <submittedName>
        <fullName evidence="2">Outer membrane protein assembly factor BamB</fullName>
    </submittedName>
</protein>
<dbReference type="PANTHER" id="PTHR34512:SF30">
    <property type="entry name" value="OUTER MEMBRANE PROTEIN ASSEMBLY FACTOR BAMB"/>
    <property type="match status" value="1"/>
</dbReference>
<accession>A0AAE3ZHC0</accession>
<evidence type="ECO:0000313" key="3">
    <source>
        <dbReference type="Proteomes" id="UP001180845"/>
    </source>
</evidence>
<evidence type="ECO:0000259" key="1">
    <source>
        <dbReference type="Pfam" id="PF13360"/>
    </source>
</evidence>
<feature type="domain" description="Pyrrolo-quinoline quinone repeat" evidence="1">
    <location>
        <begin position="108"/>
        <end position="261"/>
    </location>
</feature>
<evidence type="ECO:0000313" key="2">
    <source>
        <dbReference type="EMBL" id="MDR7303217.1"/>
    </source>
</evidence>
<comment type="caution">
    <text evidence="2">The sequence shown here is derived from an EMBL/GenBank/DDBJ whole genome shotgun (WGS) entry which is preliminary data.</text>
</comment>
<dbReference type="InterPro" id="IPR015943">
    <property type="entry name" value="WD40/YVTN_repeat-like_dom_sf"/>
</dbReference>
<gene>
    <name evidence="2" type="ORF">JOF55_003398</name>
</gene>